<feature type="domain" description="HTH cro/C1-type" evidence="2">
    <location>
        <begin position="7"/>
        <end position="38"/>
    </location>
</feature>
<evidence type="ECO:0000256" key="1">
    <source>
        <dbReference type="ARBA" id="ARBA00023125"/>
    </source>
</evidence>
<evidence type="ECO:0000313" key="3">
    <source>
        <dbReference type="EMBL" id="KGJ54135.1"/>
    </source>
</evidence>
<dbReference type="Gene3D" id="1.10.260.40">
    <property type="entry name" value="lambda repressor-like DNA-binding domains"/>
    <property type="match status" value="1"/>
</dbReference>
<dbReference type="InterPro" id="IPR010982">
    <property type="entry name" value="Lambda_DNA-bd_dom_sf"/>
</dbReference>
<protein>
    <submittedName>
        <fullName evidence="3">DNA-binding protein</fullName>
    </submittedName>
</protein>
<accession>A0A099I8U6</accession>
<dbReference type="PROSITE" id="PS50943">
    <property type="entry name" value="HTH_CROC1"/>
    <property type="match status" value="1"/>
</dbReference>
<evidence type="ECO:0000313" key="4">
    <source>
        <dbReference type="Proteomes" id="UP000030008"/>
    </source>
</evidence>
<dbReference type="Pfam" id="PF01381">
    <property type="entry name" value="HTH_3"/>
    <property type="match status" value="1"/>
</dbReference>
<dbReference type="EMBL" id="JQIF01000023">
    <property type="protein sequence ID" value="KGJ54135.1"/>
    <property type="molecule type" value="Genomic_DNA"/>
</dbReference>
<name>A0A099I8U6_CLOIN</name>
<dbReference type="AlphaFoldDB" id="A0A099I8U6"/>
<dbReference type="InterPro" id="IPR001387">
    <property type="entry name" value="Cro/C1-type_HTH"/>
</dbReference>
<gene>
    <name evidence="3" type="ORF">CIAN88_06230</name>
</gene>
<comment type="caution">
    <text evidence="3">The sequence shown here is derived from an EMBL/GenBank/DDBJ whole genome shotgun (WGS) entry which is preliminary data.</text>
</comment>
<dbReference type="Proteomes" id="UP000030008">
    <property type="component" value="Unassembled WGS sequence"/>
</dbReference>
<dbReference type="CDD" id="cd00093">
    <property type="entry name" value="HTH_XRE"/>
    <property type="match status" value="1"/>
</dbReference>
<organism evidence="3 4">
    <name type="scientific">Clostridium innocuum</name>
    <dbReference type="NCBI Taxonomy" id="1522"/>
    <lineage>
        <taxon>Bacteria</taxon>
        <taxon>Bacillati</taxon>
        <taxon>Bacillota</taxon>
        <taxon>Clostridia</taxon>
        <taxon>Eubacteriales</taxon>
        <taxon>Clostridiaceae</taxon>
        <taxon>Clostridium</taxon>
    </lineage>
</organism>
<dbReference type="PANTHER" id="PTHR46558">
    <property type="entry name" value="TRACRIPTIONAL REGULATORY PROTEIN-RELATED-RELATED"/>
    <property type="match status" value="1"/>
</dbReference>
<sequence length="45" mass="5211">MEFKDNLYQIRKEKGMSQEELAALCDVSRQAISKWENGVSQTKGY</sequence>
<dbReference type="GO" id="GO:0003677">
    <property type="term" value="F:DNA binding"/>
    <property type="evidence" value="ECO:0007669"/>
    <property type="project" value="UniProtKB-KW"/>
</dbReference>
<dbReference type="SUPFAM" id="SSF47413">
    <property type="entry name" value="lambda repressor-like DNA-binding domains"/>
    <property type="match status" value="1"/>
</dbReference>
<keyword evidence="1 3" id="KW-0238">DNA-binding</keyword>
<dbReference type="PANTHER" id="PTHR46558:SF11">
    <property type="entry name" value="HTH-TYPE TRANSCRIPTIONAL REGULATOR XRE"/>
    <property type="match status" value="1"/>
</dbReference>
<dbReference type="RefSeq" id="WP_044904652.1">
    <property type="nucleotide sequence ID" value="NZ_JQIF01000023.1"/>
</dbReference>
<proteinExistence type="predicted"/>
<reference evidence="3 4" key="1">
    <citation type="submission" date="2014-08" db="EMBL/GenBank/DDBJ databases">
        <title>Clostridium innocuum, an unnegligible vancomycin-resistant pathogen causing extra-intestinal infections.</title>
        <authorList>
            <person name="Feng Y."/>
            <person name="Chiu C.-H."/>
        </authorList>
    </citation>
    <scope>NUCLEOTIDE SEQUENCE [LARGE SCALE GENOMIC DNA]</scope>
    <source>
        <strain evidence="3 4">AN88</strain>
    </source>
</reference>
<evidence type="ECO:0000259" key="2">
    <source>
        <dbReference type="PROSITE" id="PS50943"/>
    </source>
</evidence>